<evidence type="ECO:0000256" key="3">
    <source>
        <dbReference type="PROSITE-ProRule" id="PRU00267"/>
    </source>
</evidence>
<name>A0AAN6JPP4_9BASI</name>
<dbReference type="Proteomes" id="UP001176521">
    <property type="component" value="Unassembled WGS sequence"/>
</dbReference>
<feature type="domain" description="HMG box" evidence="5">
    <location>
        <begin position="7"/>
        <end position="91"/>
    </location>
</feature>
<evidence type="ECO:0000256" key="1">
    <source>
        <dbReference type="ARBA" id="ARBA00023125"/>
    </source>
</evidence>
<dbReference type="GO" id="GO:0005634">
    <property type="term" value="C:nucleus"/>
    <property type="evidence" value="ECO:0007669"/>
    <property type="project" value="UniProtKB-UniRule"/>
</dbReference>
<dbReference type="PROSITE" id="PS50118">
    <property type="entry name" value="HMG_BOX_2"/>
    <property type="match status" value="1"/>
</dbReference>
<evidence type="ECO:0000256" key="2">
    <source>
        <dbReference type="ARBA" id="ARBA00023242"/>
    </source>
</evidence>
<feature type="compositionally biased region" description="Low complexity" evidence="4">
    <location>
        <begin position="360"/>
        <end position="385"/>
    </location>
</feature>
<feature type="region of interest" description="Disordered" evidence="4">
    <location>
        <begin position="356"/>
        <end position="385"/>
    </location>
</feature>
<feature type="region of interest" description="Disordered" evidence="4">
    <location>
        <begin position="20"/>
        <end position="55"/>
    </location>
</feature>
<dbReference type="InterPro" id="IPR051356">
    <property type="entry name" value="SOX/SOX-like_TF"/>
</dbReference>
<feature type="region of interest" description="Disordered" evidence="4">
    <location>
        <begin position="178"/>
        <end position="257"/>
    </location>
</feature>
<feature type="region of interest" description="Disordered" evidence="4">
    <location>
        <begin position="297"/>
        <end position="343"/>
    </location>
</feature>
<dbReference type="EMBL" id="JAPDMQ010000340">
    <property type="protein sequence ID" value="KAK0526765.1"/>
    <property type="molecule type" value="Genomic_DNA"/>
</dbReference>
<protein>
    <recommendedName>
        <fullName evidence="5">HMG box domain-containing protein</fullName>
    </recommendedName>
</protein>
<comment type="caution">
    <text evidence="6">The sequence shown here is derived from an EMBL/GenBank/DDBJ whole genome shotgun (WGS) entry which is preliminary data.</text>
</comment>
<feature type="compositionally biased region" description="Basic residues" evidence="4">
    <location>
        <begin position="324"/>
        <end position="338"/>
    </location>
</feature>
<feature type="compositionally biased region" description="Low complexity" evidence="4">
    <location>
        <begin position="183"/>
        <end position="208"/>
    </location>
</feature>
<dbReference type="InterPro" id="IPR036910">
    <property type="entry name" value="HMG_box_dom_sf"/>
</dbReference>
<dbReference type="Gene3D" id="1.10.30.10">
    <property type="entry name" value="High mobility group box domain"/>
    <property type="match status" value="1"/>
</dbReference>
<dbReference type="AlphaFoldDB" id="A0AAN6JPP4"/>
<proteinExistence type="predicted"/>
<dbReference type="PANTHER" id="PTHR45789:SF2">
    <property type="entry name" value="FI18025P1"/>
    <property type="match status" value="1"/>
</dbReference>
<accession>A0AAN6JPP4</accession>
<keyword evidence="2 3" id="KW-0539">Nucleus</keyword>
<feature type="region of interest" description="Disordered" evidence="4">
    <location>
        <begin position="87"/>
        <end position="133"/>
    </location>
</feature>
<feature type="DNA-binding region" description="HMG box" evidence="3">
    <location>
        <begin position="7"/>
        <end position="91"/>
    </location>
</feature>
<evidence type="ECO:0000313" key="7">
    <source>
        <dbReference type="Proteomes" id="UP001176521"/>
    </source>
</evidence>
<sequence length="426" mass="47494">MPSAGQPPRPPNSWILYRADKSRELAGEKGPTDQTSLCLDRPSSRDKSGKGAMTRIVARMWKEETLQVRRWYEDLAEQKKQEHLQLYPGYKYRPRRSTKAAADPAVSGSRQHQVGSSGSSSSIGASTREKPSRTWDASLDRLGLEGQTGTSNDAGGPLQLLRLHLRPATNVQQRQFWSPHHLPGASGSTAAPAHAASAVGGAAQAAPSQEFRATRSSSSGMPSSANPFPAQASATIGAAPSPPFSHRPGHGAAAPPAYLHSASAGTWQGNFASPSHVEQPSIQNIHTITNVHEWQSESYERDLQRPGTLQSSQQSRQGPDYQHQHQHQHQYQHQHQHQAFHYQQYDRDQQQRLFQEQRQEWQQMRQSQQQHQHQAGQQQAPQMQANFPQDLPQAHTYYDQAQYRQLHKTECRESNLHGLVASAEND</sequence>
<gene>
    <name evidence="6" type="ORF">OC842_005083</name>
</gene>
<dbReference type="CDD" id="cd01389">
    <property type="entry name" value="HMG-box_ROX1-like"/>
    <property type="match status" value="1"/>
</dbReference>
<evidence type="ECO:0000256" key="4">
    <source>
        <dbReference type="SAM" id="MobiDB-lite"/>
    </source>
</evidence>
<feature type="compositionally biased region" description="Basic and acidic residues" evidence="4">
    <location>
        <begin position="20"/>
        <end position="31"/>
    </location>
</feature>
<organism evidence="6 7">
    <name type="scientific">Tilletia horrida</name>
    <dbReference type="NCBI Taxonomy" id="155126"/>
    <lineage>
        <taxon>Eukaryota</taxon>
        <taxon>Fungi</taxon>
        <taxon>Dikarya</taxon>
        <taxon>Basidiomycota</taxon>
        <taxon>Ustilaginomycotina</taxon>
        <taxon>Exobasidiomycetes</taxon>
        <taxon>Tilletiales</taxon>
        <taxon>Tilletiaceae</taxon>
        <taxon>Tilletia</taxon>
    </lineage>
</organism>
<evidence type="ECO:0000313" key="6">
    <source>
        <dbReference type="EMBL" id="KAK0526765.1"/>
    </source>
</evidence>
<dbReference type="GO" id="GO:0000978">
    <property type="term" value="F:RNA polymerase II cis-regulatory region sequence-specific DNA binding"/>
    <property type="evidence" value="ECO:0007669"/>
    <property type="project" value="TreeGrafter"/>
</dbReference>
<feature type="compositionally biased region" description="Polar residues" evidence="4">
    <location>
        <begin position="307"/>
        <end position="317"/>
    </location>
</feature>
<evidence type="ECO:0000259" key="5">
    <source>
        <dbReference type="PROSITE" id="PS50118"/>
    </source>
</evidence>
<reference evidence="6" key="1">
    <citation type="journal article" date="2023" name="PhytoFront">
        <title>Draft Genome Resources of Seven Strains of Tilletia horrida, Causal Agent of Kernel Smut of Rice.</title>
        <authorList>
            <person name="Khanal S."/>
            <person name="Antony Babu S."/>
            <person name="Zhou X.G."/>
        </authorList>
    </citation>
    <scope>NUCLEOTIDE SEQUENCE</scope>
    <source>
        <strain evidence="6">TX3</strain>
    </source>
</reference>
<dbReference type="SUPFAM" id="SSF47095">
    <property type="entry name" value="HMG-box"/>
    <property type="match status" value="1"/>
</dbReference>
<feature type="compositionally biased region" description="Low complexity" evidence="4">
    <location>
        <begin position="107"/>
        <end position="126"/>
    </location>
</feature>
<keyword evidence="1 3" id="KW-0238">DNA-binding</keyword>
<keyword evidence="7" id="KW-1185">Reference proteome</keyword>
<dbReference type="GO" id="GO:0000981">
    <property type="term" value="F:DNA-binding transcription factor activity, RNA polymerase II-specific"/>
    <property type="evidence" value="ECO:0007669"/>
    <property type="project" value="TreeGrafter"/>
</dbReference>
<dbReference type="InterPro" id="IPR009071">
    <property type="entry name" value="HMG_box_dom"/>
</dbReference>
<dbReference type="PANTHER" id="PTHR45789">
    <property type="entry name" value="FI18025P1"/>
    <property type="match status" value="1"/>
</dbReference>
<dbReference type="SMART" id="SM00398">
    <property type="entry name" value="HMG"/>
    <property type="match status" value="1"/>
</dbReference>